<keyword evidence="2" id="KW-1185">Reference proteome</keyword>
<sequence>MYPTLTRLVQVIPRTSLKSTTHVPTTARVVHEKPATVFQLLTKRKQEGEGGWPTNLRLEMPVQKDALKHVHADARTQLKKAAIGEKYARKCSVRLCPQEHQRGWPSPQVG</sequence>
<accession>A0A5C3QR12</accession>
<dbReference type="Proteomes" id="UP000305067">
    <property type="component" value="Unassembled WGS sequence"/>
</dbReference>
<proteinExistence type="predicted"/>
<name>A0A5C3QR12_9AGAR</name>
<organism evidence="1 2">
    <name type="scientific">Pterulicium gracile</name>
    <dbReference type="NCBI Taxonomy" id="1884261"/>
    <lineage>
        <taxon>Eukaryota</taxon>
        <taxon>Fungi</taxon>
        <taxon>Dikarya</taxon>
        <taxon>Basidiomycota</taxon>
        <taxon>Agaricomycotina</taxon>
        <taxon>Agaricomycetes</taxon>
        <taxon>Agaricomycetidae</taxon>
        <taxon>Agaricales</taxon>
        <taxon>Pleurotineae</taxon>
        <taxon>Pterulaceae</taxon>
        <taxon>Pterulicium</taxon>
    </lineage>
</organism>
<evidence type="ECO:0000313" key="1">
    <source>
        <dbReference type="EMBL" id="TFL04292.1"/>
    </source>
</evidence>
<dbReference type="AlphaFoldDB" id="A0A5C3QR12"/>
<dbReference type="OrthoDB" id="3237970at2759"/>
<dbReference type="EMBL" id="ML178819">
    <property type="protein sequence ID" value="TFL04292.1"/>
    <property type="molecule type" value="Genomic_DNA"/>
</dbReference>
<evidence type="ECO:0000313" key="2">
    <source>
        <dbReference type="Proteomes" id="UP000305067"/>
    </source>
</evidence>
<gene>
    <name evidence="1" type="ORF">BDV98DRAFT_602709</name>
</gene>
<reference evidence="1 2" key="1">
    <citation type="journal article" date="2019" name="Nat. Ecol. Evol.">
        <title>Megaphylogeny resolves global patterns of mushroom evolution.</title>
        <authorList>
            <person name="Varga T."/>
            <person name="Krizsan K."/>
            <person name="Foldi C."/>
            <person name="Dima B."/>
            <person name="Sanchez-Garcia M."/>
            <person name="Sanchez-Ramirez S."/>
            <person name="Szollosi G.J."/>
            <person name="Szarkandi J.G."/>
            <person name="Papp V."/>
            <person name="Albert L."/>
            <person name="Andreopoulos W."/>
            <person name="Angelini C."/>
            <person name="Antonin V."/>
            <person name="Barry K.W."/>
            <person name="Bougher N.L."/>
            <person name="Buchanan P."/>
            <person name="Buyck B."/>
            <person name="Bense V."/>
            <person name="Catcheside P."/>
            <person name="Chovatia M."/>
            <person name="Cooper J."/>
            <person name="Damon W."/>
            <person name="Desjardin D."/>
            <person name="Finy P."/>
            <person name="Geml J."/>
            <person name="Haridas S."/>
            <person name="Hughes K."/>
            <person name="Justo A."/>
            <person name="Karasinski D."/>
            <person name="Kautmanova I."/>
            <person name="Kiss B."/>
            <person name="Kocsube S."/>
            <person name="Kotiranta H."/>
            <person name="LaButti K.M."/>
            <person name="Lechner B.E."/>
            <person name="Liimatainen K."/>
            <person name="Lipzen A."/>
            <person name="Lukacs Z."/>
            <person name="Mihaltcheva S."/>
            <person name="Morgado L.N."/>
            <person name="Niskanen T."/>
            <person name="Noordeloos M.E."/>
            <person name="Ohm R.A."/>
            <person name="Ortiz-Santana B."/>
            <person name="Ovrebo C."/>
            <person name="Racz N."/>
            <person name="Riley R."/>
            <person name="Savchenko A."/>
            <person name="Shiryaev A."/>
            <person name="Soop K."/>
            <person name="Spirin V."/>
            <person name="Szebenyi C."/>
            <person name="Tomsovsky M."/>
            <person name="Tulloss R.E."/>
            <person name="Uehling J."/>
            <person name="Grigoriev I.V."/>
            <person name="Vagvolgyi C."/>
            <person name="Papp T."/>
            <person name="Martin F.M."/>
            <person name="Miettinen O."/>
            <person name="Hibbett D.S."/>
            <person name="Nagy L.G."/>
        </authorList>
    </citation>
    <scope>NUCLEOTIDE SEQUENCE [LARGE SCALE GENOMIC DNA]</scope>
    <source>
        <strain evidence="1 2">CBS 309.79</strain>
    </source>
</reference>
<protein>
    <submittedName>
        <fullName evidence="1">Uncharacterized protein</fullName>
    </submittedName>
</protein>